<dbReference type="Gene3D" id="3.80.10.10">
    <property type="entry name" value="Ribonuclease Inhibitor"/>
    <property type="match status" value="1"/>
</dbReference>
<dbReference type="PANTHER" id="PTHR14224">
    <property type="entry name" value="SIMILAR TO PREFERENTIALLY EXPRESSED ANTIGEN IN MELANOMA-LIKE 3"/>
    <property type="match status" value="1"/>
</dbReference>
<dbReference type="PANTHER" id="PTHR14224:SF24">
    <property type="entry name" value="MELANOMA ANTIGEN PREFERENTIALLY EXPRESSED IN TUMORS"/>
    <property type="match status" value="1"/>
</dbReference>
<keyword evidence="1" id="KW-0433">Leucine-rich repeat</keyword>
<proteinExistence type="predicted"/>
<evidence type="ECO:0000313" key="3">
    <source>
        <dbReference type="Ensembl" id="ENSSSCP00070021657.1"/>
    </source>
</evidence>
<evidence type="ECO:0000313" key="4">
    <source>
        <dbReference type="Proteomes" id="UP000314985"/>
    </source>
</evidence>
<organism evidence="3 4">
    <name type="scientific">Sus scrofa</name>
    <name type="common">Pig</name>
    <dbReference type="NCBI Taxonomy" id="9823"/>
    <lineage>
        <taxon>Eukaryota</taxon>
        <taxon>Metazoa</taxon>
        <taxon>Chordata</taxon>
        <taxon>Craniata</taxon>
        <taxon>Vertebrata</taxon>
        <taxon>Euteleostomi</taxon>
        <taxon>Mammalia</taxon>
        <taxon>Eutheria</taxon>
        <taxon>Laurasiatheria</taxon>
        <taxon>Artiodactyla</taxon>
        <taxon>Suina</taxon>
        <taxon>Suidae</taxon>
        <taxon>Sus</taxon>
    </lineage>
</organism>
<keyword evidence="2" id="KW-0677">Repeat</keyword>
<dbReference type="Ensembl" id="ENSSSCT00070026080.1">
    <property type="protein sequence ID" value="ENSSSCP00070021657.1"/>
    <property type="gene ID" value="ENSSSCG00070013287.1"/>
</dbReference>
<dbReference type="FunFam" id="3.80.10.10:FF:000354">
    <property type="entry name" value="Melanoma antigen preferentially expressed in tumors"/>
    <property type="match status" value="1"/>
</dbReference>
<dbReference type="InterPro" id="IPR032675">
    <property type="entry name" value="LRR_dom_sf"/>
</dbReference>
<reference evidence="3" key="2">
    <citation type="submission" date="2025-08" db="UniProtKB">
        <authorList>
            <consortium name="Ensembl"/>
        </authorList>
    </citation>
    <scope>IDENTIFICATION</scope>
</reference>
<evidence type="ECO:0008006" key="5">
    <source>
        <dbReference type="Google" id="ProtNLM"/>
    </source>
</evidence>
<dbReference type="AlphaFoldDB" id="A0A4X1TWA5"/>
<protein>
    <recommendedName>
        <fullName evidence="5">Preferentially expressed antigen in melanoma</fullName>
    </recommendedName>
</protein>
<dbReference type="SUPFAM" id="SSF52047">
    <property type="entry name" value="RNI-like"/>
    <property type="match status" value="1"/>
</dbReference>
<evidence type="ECO:0000256" key="1">
    <source>
        <dbReference type="ARBA" id="ARBA00022614"/>
    </source>
</evidence>
<reference evidence="4" key="1">
    <citation type="submission" date="2017-08" db="EMBL/GenBank/DDBJ databases">
        <title>USMARCv1.0.</title>
        <authorList>
            <person name="Hannum G.I."/>
            <person name="Koren S."/>
            <person name="Schroeder S.G."/>
            <person name="Chin S.C."/>
            <person name="Nonneman D.J."/>
            <person name="Becker S.A."/>
            <person name="Rosen B.D."/>
            <person name="Bickhart D.M."/>
            <person name="Putnam N.H."/>
            <person name="Green R.E."/>
            <person name="Tuggle C.K."/>
            <person name="Liu H."/>
            <person name="Rohrer G.A."/>
            <person name="Warr A."/>
            <person name="Hall R."/>
            <person name="Kim K."/>
            <person name="Hume D.A."/>
            <person name="Talbot R."/>
            <person name="Chow W."/>
            <person name="Howe K."/>
            <person name="Schwartz A.S."/>
            <person name="Watson M."/>
            <person name="Archibald A.L."/>
            <person name="Phillippy A.M."/>
            <person name="Smith T.P.L."/>
        </authorList>
    </citation>
    <scope>NUCLEOTIDE SEQUENCE [LARGE SCALE GENOMIC DNA]</scope>
</reference>
<dbReference type="Proteomes" id="UP000314985">
    <property type="component" value="Unassembled WGS sequence"/>
</dbReference>
<name>A0A4X1TWA5_PIG</name>
<evidence type="ECO:0000256" key="2">
    <source>
        <dbReference type="ARBA" id="ARBA00022737"/>
    </source>
</evidence>
<sequence length="397" mass="44540">MGIWAPPRLLELAGQSLLRNEALSVTALEELPTELFPPLFTAAFAGRHNEILKAMVQAWPFPCLPLGALMKEHQPRLETFQAALDGLDVLLAQEIRSRWWKLQVLDLASMCSMLEPEAAPPVRKRRRVEDAKVGPKQPWAPVEVLIDLCLKEGTPDQSLTYLLKKVKQRRGLLQLCCQKLKIFAMPMHNIKKILKMVQLESVQDLEVNCMWKLATLGRFAPHLGQMGSLRRLLLSHIHLTPQAPPGKEEYCHLQELYLDSISFLEGRLDQVLRCLKMPLETLSITNCLISESDLMHLSRCLSISQLKDLGLNGVNLTSMSSRPLQVLIERASATLQDLDLDECGIMDSQFSALLPALRCCSQLTTFSFCGNPISMAVLESLLGVGTSNLQPVRQKHR</sequence>
<accession>A0A4X1TWA5</accession>
<dbReference type="InterPro" id="IPR050694">
    <property type="entry name" value="LRRC14/PRAME"/>
</dbReference>